<proteinExistence type="predicted"/>
<keyword evidence="1" id="KW-0472">Membrane</keyword>
<gene>
    <name evidence="3" type="ORF">MUN53_02010</name>
</gene>
<keyword evidence="1" id="KW-1133">Transmembrane helix</keyword>
<comment type="caution">
    <text evidence="3">The sequence shown here is derived from an EMBL/GenBank/DDBJ whole genome shotgun (WGS) entry which is preliminary data.</text>
</comment>
<feature type="transmembrane region" description="Helical" evidence="1">
    <location>
        <begin position="20"/>
        <end position="37"/>
    </location>
</feature>
<sequence>MMETINSEKRHFPLYLKERIATYLVTCVFLGILNIVVAPHEWWIFWVALGWGMNLIKQILFWYYTKGEEEKR</sequence>
<evidence type="ECO:0000256" key="1">
    <source>
        <dbReference type="SAM" id="Phobius"/>
    </source>
</evidence>
<reference evidence="3 4" key="1">
    <citation type="submission" date="2022-03" db="EMBL/GenBank/DDBJ databases">
        <title>Parabacteroides sp. nov. isolated from swine feces.</title>
        <authorList>
            <person name="Bak J.E."/>
        </authorList>
    </citation>
    <scope>NUCLEOTIDE SEQUENCE [LARGE SCALE GENOMIC DNA]</scope>
    <source>
        <strain evidence="3 4">AGMB00274</strain>
    </source>
</reference>
<organism evidence="3 4">
    <name type="scientific">Parabacteroides faecalis</name>
    <dbReference type="NCBI Taxonomy" id="2924040"/>
    <lineage>
        <taxon>Bacteria</taxon>
        <taxon>Pseudomonadati</taxon>
        <taxon>Bacteroidota</taxon>
        <taxon>Bacteroidia</taxon>
        <taxon>Bacteroidales</taxon>
        <taxon>Tannerellaceae</taxon>
        <taxon>Parabacteroides</taxon>
    </lineage>
</organism>
<dbReference type="RefSeq" id="WP_243323201.1">
    <property type="nucleotide sequence ID" value="NZ_JAKZMM010000003.1"/>
</dbReference>
<evidence type="ECO:0000313" key="4">
    <source>
        <dbReference type="Proteomes" id="UP001165444"/>
    </source>
</evidence>
<evidence type="ECO:0000259" key="2">
    <source>
        <dbReference type="Pfam" id="PF13239"/>
    </source>
</evidence>
<dbReference type="Proteomes" id="UP001165444">
    <property type="component" value="Unassembled WGS sequence"/>
</dbReference>
<protein>
    <submittedName>
        <fullName evidence="3">2TM domain-containing protein</fullName>
    </submittedName>
</protein>
<keyword evidence="1" id="KW-0812">Transmembrane</keyword>
<name>A0ABT0BXV8_9BACT</name>
<dbReference type="InterPro" id="IPR025698">
    <property type="entry name" value="2TM_dom"/>
</dbReference>
<feature type="domain" description="2TM" evidence="2">
    <location>
        <begin position="16"/>
        <end position="65"/>
    </location>
</feature>
<dbReference type="Pfam" id="PF13239">
    <property type="entry name" value="2TM"/>
    <property type="match status" value="1"/>
</dbReference>
<evidence type="ECO:0000313" key="3">
    <source>
        <dbReference type="EMBL" id="MCJ2379398.1"/>
    </source>
</evidence>
<accession>A0ABT0BXV8</accession>
<feature type="transmembrane region" description="Helical" evidence="1">
    <location>
        <begin position="43"/>
        <end position="64"/>
    </location>
</feature>
<keyword evidence="4" id="KW-1185">Reference proteome</keyword>
<dbReference type="EMBL" id="JAKZMM010000003">
    <property type="protein sequence ID" value="MCJ2379398.1"/>
    <property type="molecule type" value="Genomic_DNA"/>
</dbReference>